<reference evidence="1 2" key="1">
    <citation type="journal article" date="2012" name="Gene">
        <title>Sequence of Leptospira santarosai serovar Shermani genome and prediction of virulence-associated genes.</title>
        <authorList>
            <person name="Chou L.F."/>
            <person name="Chen Y.T."/>
            <person name="Lu C.W."/>
            <person name="Ko Y.C."/>
            <person name="Tang C.Y."/>
            <person name="Pan M.J."/>
            <person name="Tian Y.C."/>
            <person name="Chiu C.H."/>
            <person name="Hung C.C."/>
            <person name="Yang C.W."/>
        </authorList>
    </citation>
    <scope>NUCLEOTIDE SEQUENCE [LARGE SCALE GENOMIC DNA]</scope>
    <source>
        <strain evidence="1">LT 821</strain>
    </source>
</reference>
<sequence>MLRLIRKLTCCEIRADSRWKPEKRMKNDPIRKKQKTIRSAIKLFTTVLILFANCVSTEFKIHSIELERIETEHLRFHLVSDIDFLDKRECKGNKCLIRFEFYPIDTKNPKRRIRIDRSRDGITKEFPLDERGVTEQFDRALRGPAAVFTVFGDVYDNKEIKDKEIFSIGKKSDGIYEYILKIPMEDKQSWNEPSLNDEYVTESYVLKEGTTYTFWGRIVGPTFFGYAKAYGIFPYFFWGIRSQLYRWEVTIPREIPSKNP</sequence>
<organism evidence="1 2">
    <name type="scientific">Leptospira santarosai serovar Shermani str. LT 821</name>
    <dbReference type="NCBI Taxonomy" id="758847"/>
    <lineage>
        <taxon>Bacteria</taxon>
        <taxon>Pseudomonadati</taxon>
        <taxon>Spirochaetota</taxon>
        <taxon>Spirochaetia</taxon>
        <taxon>Leptospirales</taxon>
        <taxon>Leptospiraceae</taxon>
        <taxon>Leptospira</taxon>
    </lineage>
</organism>
<name>K8Y4K8_9LEPT</name>
<accession>K8Y4K8</accession>
<dbReference type="Proteomes" id="UP000035800">
    <property type="component" value="Chromosome I"/>
</dbReference>
<protein>
    <submittedName>
        <fullName evidence="1">Uncharacterized protein</fullName>
    </submittedName>
</protein>
<dbReference type="AlphaFoldDB" id="K8Y4K8"/>
<dbReference type="EMBL" id="CP006694">
    <property type="protein sequence ID" value="EKT88508.2"/>
    <property type="molecule type" value="Genomic_DNA"/>
</dbReference>
<evidence type="ECO:0000313" key="2">
    <source>
        <dbReference type="Proteomes" id="UP000035800"/>
    </source>
</evidence>
<gene>
    <name evidence="1" type="ORF">LSS_01762</name>
</gene>
<evidence type="ECO:0000313" key="1">
    <source>
        <dbReference type="EMBL" id="EKT88508.2"/>
    </source>
</evidence>
<reference evidence="1 2" key="2">
    <citation type="journal article" date="2014" name="Emerg. Microbes Infect.">
        <title>Potential impact on kidney infection: a whole-genome analysis of Leptospira santarosai serovar Shermani.</title>
        <authorList>
            <person name="Chou L.F."/>
            <person name="Chen T.W."/>
            <person name="Ko Y.C."/>
            <person name="Pan M.J."/>
            <person name="Tian Y.C."/>
            <person name="Chiu C.H."/>
            <person name="Tang P."/>
            <person name="Hung C.C."/>
            <person name="Yang C.W."/>
        </authorList>
    </citation>
    <scope>NUCLEOTIDE SEQUENCE</scope>
    <source>
        <strain evidence="1 2">LT 821</strain>
    </source>
</reference>
<proteinExistence type="predicted"/>
<dbReference type="KEGG" id="lst:LSS_01762"/>